<sequence>METGPVCAVSGAPNVGGTSGKDKSIPAIDLINAAVATDWKRLERVAAPTGRSAKKARNVMADMASVFSSNLWAYIQPNTDVPANCASGPGSRTAGDQGSSPASNTRSRERSCKASRASGNASNHMAMKNAAGAPVGMGLDRLFGKSNSKSHLFNFGDATSSLGLKSSLDGALLSEDRSGVDSQYTTTTLEDFERLSPCYAESVGTDFPSDVEDLKPTMADSAPPNSLHSPMNALRQKCEQFFEHHGLVVKVRKLPAEGSVRRRVNGNADCNAKEELCYPAYHFISRQRAHMVEQLMRSRSFLNTRYNNSSEMRNALSPFPLIELRDGTVKHLESLRDDLCDPEFTGIFVSVSTKAFVSESEFGRVRRTKTVAWALIELLTSNERCLRSLWVHSAISAPATTALLSALLPYSMVASMVASPGAIDERYPVKTFCAWLSDFDAFPRQAMVLLTSPERFGLIKHHDAPDAARDAAGGSRGNAHHFASNLSHIDAGVSGDQCYCYHGANWNDVNHVIVSCTEQLMYSALPQWVKLVPERTLPDLLDDLERIVLPDAVSYNQSKDKESPAAIRDAEYAGLSPLQIRDVLMYLYGNRWKSRVKPGALKPIKEQHFLPKPCFQQPIPMLDEREERRKRRAQLVSQA</sequence>
<evidence type="ECO:0000313" key="3">
    <source>
        <dbReference type="Proteomes" id="UP000033188"/>
    </source>
</evidence>
<gene>
    <name evidence="2" type="ORF">BBBOND_0209030</name>
</gene>
<name>A0A061DA14_BABBI</name>
<dbReference type="KEGG" id="bbig:BBBOND_0209030"/>
<feature type="region of interest" description="Disordered" evidence="1">
    <location>
        <begin position="83"/>
        <end position="126"/>
    </location>
</feature>
<keyword evidence="3" id="KW-1185">Reference proteome</keyword>
<dbReference type="RefSeq" id="XP_012767935.1">
    <property type="nucleotide sequence ID" value="XM_012912481.1"/>
</dbReference>
<evidence type="ECO:0000313" key="2">
    <source>
        <dbReference type="EMBL" id="CDR95749.1"/>
    </source>
</evidence>
<feature type="region of interest" description="Disordered" evidence="1">
    <location>
        <begin position="1"/>
        <end position="22"/>
    </location>
</feature>
<reference evidence="3" key="1">
    <citation type="submission" date="2014-06" db="EMBL/GenBank/DDBJ databases">
        <authorList>
            <person name="Aslett M."/>
            <person name="De Silva N."/>
        </authorList>
    </citation>
    <scope>NUCLEOTIDE SEQUENCE [LARGE SCALE GENOMIC DNA]</scope>
    <source>
        <strain evidence="3">Bond</strain>
    </source>
</reference>
<accession>A0A061DA14</accession>
<feature type="compositionally biased region" description="Polar residues" evidence="1">
    <location>
        <begin position="94"/>
        <end position="105"/>
    </location>
</feature>
<proteinExistence type="predicted"/>
<organism evidence="2 3">
    <name type="scientific">Babesia bigemina</name>
    <dbReference type="NCBI Taxonomy" id="5866"/>
    <lineage>
        <taxon>Eukaryota</taxon>
        <taxon>Sar</taxon>
        <taxon>Alveolata</taxon>
        <taxon>Apicomplexa</taxon>
        <taxon>Aconoidasida</taxon>
        <taxon>Piroplasmida</taxon>
        <taxon>Babesiidae</taxon>
        <taxon>Babesia</taxon>
    </lineage>
</organism>
<dbReference type="GeneID" id="24564290"/>
<evidence type="ECO:0000256" key="1">
    <source>
        <dbReference type="SAM" id="MobiDB-lite"/>
    </source>
</evidence>
<dbReference type="Proteomes" id="UP000033188">
    <property type="component" value="Chromosome 2"/>
</dbReference>
<dbReference type="OrthoDB" id="365791at2759"/>
<dbReference type="EMBL" id="LK391708">
    <property type="protein sequence ID" value="CDR95749.1"/>
    <property type="molecule type" value="Genomic_DNA"/>
</dbReference>
<dbReference type="AlphaFoldDB" id="A0A061DA14"/>
<dbReference type="OMA" id="CYPAYHF"/>
<dbReference type="VEuPathDB" id="PiroplasmaDB:BBBOND_0209030"/>
<protein>
    <submittedName>
        <fullName evidence="2">Uncharacterized protein</fullName>
    </submittedName>
</protein>